<gene>
    <name evidence="2" type="ORF">IAA67_07325</name>
</gene>
<keyword evidence="1" id="KW-0812">Transmembrane</keyword>
<keyword evidence="1" id="KW-1133">Transmembrane helix</keyword>
<accession>A0A9D0Z925</accession>
<evidence type="ECO:0000256" key="1">
    <source>
        <dbReference type="SAM" id="Phobius"/>
    </source>
</evidence>
<sequence>MSENQNQREDFRRVNAAGRTLGIRIVAAGFALYMLYEIVMGYIQGGPEAPSLTLLILAILLLGGGAAAVLILGYRGWKQDKAAARMTEEEIKQVEALRAEDEADD</sequence>
<protein>
    <submittedName>
        <fullName evidence="2">Uncharacterized protein</fullName>
    </submittedName>
</protein>
<dbReference type="EMBL" id="DVFN01000105">
    <property type="protein sequence ID" value="HIQ70123.1"/>
    <property type="molecule type" value="Genomic_DNA"/>
</dbReference>
<name>A0A9D0Z925_9FIRM</name>
<feature type="transmembrane region" description="Helical" evidence="1">
    <location>
        <begin position="21"/>
        <end position="43"/>
    </location>
</feature>
<feature type="transmembrane region" description="Helical" evidence="1">
    <location>
        <begin position="55"/>
        <end position="77"/>
    </location>
</feature>
<reference evidence="2" key="2">
    <citation type="journal article" date="2021" name="PeerJ">
        <title>Extensive microbial diversity within the chicken gut microbiome revealed by metagenomics and culture.</title>
        <authorList>
            <person name="Gilroy R."/>
            <person name="Ravi A."/>
            <person name="Getino M."/>
            <person name="Pursley I."/>
            <person name="Horton D.L."/>
            <person name="Alikhan N.F."/>
            <person name="Baker D."/>
            <person name="Gharbi K."/>
            <person name="Hall N."/>
            <person name="Watson M."/>
            <person name="Adriaenssens E.M."/>
            <person name="Foster-Nyarko E."/>
            <person name="Jarju S."/>
            <person name="Secka A."/>
            <person name="Antonio M."/>
            <person name="Oren A."/>
            <person name="Chaudhuri R.R."/>
            <person name="La Ragione R."/>
            <person name="Hildebrand F."/>
            <person name="Pallen M.J."/>
        </authorList>
    </citation>
    <scope>NUCLEOTIDE SEQUENCE</scope>
    <source>
        <strain evidence="2">ChiSjej2B20-13462</strain>
    </source>
</reference>
<dbReference type="Proteomes" id="UP000886874">
    <property type="component" value="Unassembled WGS sequence"/>
</dbReference>
<evidence type="ECO:0000313" key="2">
    <source>
        <dbReference type="EMBL" id="HIQ70123.1"/>
    </source>
</evidence>
<comment type="caution">
    <text evidence="2">The sequence shown here is derived from an EMBL/GenBank/DDBJ whole genome shotgun (WGS) entry which is preliminary data.</text>
</comment>
<proteinExistence type="predicted"/>
<dbReference type="AlphaFoldDB" id="A0A9D0Z925"/>
<organism evidence="2 3">
    <name type="scientific">Candidatus Avoscillospira stercorigallinarum</name>
    <dbReference type="NCBI Taxonomy" id="2840708"/>
    <lineage>
        <taxon>Bacteria</taxon>
        <taxon>Bacillati</taxon>
        <taxon>Bacillota</taxon>
        <taxon>Clostridia</taxon>
        <taxon>Eubacteriales</taxon>
        <taxon>Oscillospiraceae</taxon>
        <taxon>Oscillospiraceae incertae sedis</taxon>
        <taxon>Candidatus Avoscillospira</taxon>
    </lineage>
</organism>
<keyword evidence="1" id="KW-0472">Membrane</keyword>
<evidence type="ECO:0000313" key="3">
    <source>
        <dbReference type="Proteomes" id="UP000886874"/>
    </source>
</evidence>
<reference evidence="2" key="1">
    <citation type="submission" date="2020-10" db="EMBL/GenBank/DDBJ databases">
        <authorList>
            <person name="Gilroy R."/>
        </authorList>
    </citation>
    <scope>NUCLEOTIDE SEQUENCE</scope>
    <source>
        <strain evidence="2">ChiSjej2B20-13462</strain>
    </source>
</reference>